<feature type="region of interest" description="Disordered" evidence="1">
    <location>
        <begin position="178"/>
        <end position="199"/>
    </location>
</feature>
<evidence type="ECO:0000256" key="1">
    <source>
        <dbReference type="SAM" id="MobiDB-lite"/>
    </source>
</evidence>
<dbReference type="STRING" id="211114.SAMN04489726_0336"/>
<dbReference type="AlphaFoldDB" id="A0A1G9RB15"/>
<keyword evidence="2" id="KW-1133">Transmembrane helix</keyword>
<keyword evidence="4" id="KW-1185">Reference proteome</keyword>
<feature type="compositionally biased region" description="Pro residues" evidence="1">
    <location>
        <begin position="63"/>
        <end position="91"/>
    </location>
</feature>
<feature type="region of interest" description="Disordered" evidence="1">
    <location>
        <begin position="1"/>
        <end position="100"/>
    </location>
</feature>
<evidence type="ECO:0000313" key="3">
    <source>
        <dbReference type="EMBL" id="SDM20280.1"/>
    </source>
</evidence>
<evidence type="ECO:0008006" key="5">
    <source>
        <dbReference type="Google" id="ProtNLM"/>
    </source>
</evidence>
<feature type="transmembrane region" description="Helical" evidence="2">
    <location>
        <begin position="108"/>
        <end position="130"/>
    </location>
</feature>
<gene>
    <name evidence="3" type="ORF">SAMN04489726_0336</name>
</gene>
<dbReference type="EMBL" id="LT629701">
    <property type="protein sequence ID" value="SDM20280.1"/>
    <property type="molecule type" value="Genomic_DNA"/>
</dbReference>
<evidence type="ECO:0000313" key="4">
    <source>
        <dbReference type="Proteomes" id="UP000183376"/>
    </source>
</evidence>
<protein>
    <recommendedName>
        <fullName evidence="5">DUF4878 domain-containing protein</fullName>
    </recommendedName>
</protein>
<sequence>MTYPPQQPYGGQPDPYNQGGQGQQPYGQQPPNTGGFNQPQDPYGQQAQQPGGYPGYQGQPGQPGQPGPYGYPPQGQPGPGGPQGPYGPPPGYEGYGTPPGSPKKRTGLIIGIIVAVVVLVGGGIGAYFLFSGSSPDAIAQRAAQLMTESFGKNVTEYPIEQFREGLCAKDMEVLQSSLEKEQKRQQTNTRTTTPRSTTASTARFVVKEVKVEGESGKAVIERTLSREGSEDKKQDYTYDLLTENGDWKICGIFKASDTPPPVPTAPSSRPRSSFSMPSFTMPSITMPSMPSFSFPSFPVPTS</sequence>
<name>A0A1G9RB15_ALLAB</name>
<organism evidence="3 4">
    <name type="scientific">Allokutzneria albata</name>
    <name type="common">Kibdelosporangium albatum</name>
    <dbReference type="NCBI Taxonomy" id="211114"/>
    <lineage>
        <taxon>Bacteria</taxon>
        <taxon>Bacillati</taxon>
        <taxon>Actinomycetota</taxon>
        <taxon>Actinomycetes</taxon>
        <taxon>Pseudonocardiales</taxon>
        <taxon>Pseudonocardiaceae</taxon>
        <taxon>Allokutzneria</taxon>
    </lineage>
</organism>
<reference evidence="3 4" key="1">
    <citation type="submission" date="2016-10" db="EMBL/GenBank/DDBJ databases">
        <authorList>
            <person name="de Groot N.N."/>
        </authorList>
    </citation>
    <scope>NUCLEOTIDE SEQUENCE [LARGE SCALE GENOMIC DNA]</scope>
    <source>
        <strain evidence="3 4">DSM 44149</strain>
    </source>
</reference>
<proteinExistence type="predicted"/>
<feature type="compositionally biased region" description="Low complexity" evidence="1">
    <location>
        <begin position="1"/>
        <end position="62"/>
    </location>
</feature>
<accession>A0A1G9RB15</accession>
<keyword evidence="2" id="KW-0472">Membrane</keyword>
<dbReference type="Proteomes" id="UP000183376">
    <property type="component" value="Chromosome I"/>
</dbReference>
<keyword evidence="2" id="KW-0812">Transmembrane</keyword>
<feature type="compositionally biased region" description="Low complexity" evidence="1">
    <location>
        <begin position="185"/>
        <end position="199"/>
    </location>
</feature>
<feature type="compositionally biased region" description="Low complexity" evidence="1">
    <location>
        <begin position="265"/>
        <end position="278"/>
    </location>
</feature>
<evidence type="ECO:0000256" key="2">
    <source>
        <dbReference type="SAM" id="Phobius"/>
    </source>
</evidence>
<feature type="region of interest" description="Disordered" evidence="1">
    <location>
        <begin position="256"/>
        <end position="278"/>
    </location>
</feature>
<dbReference type="eggNOG" id="ENOG5033JIV">
    <property type="taxonomic scope" value="Bacteria"/>
</dbReference>
<dbReference type="RefSeq" id="WP_052407227.1">
    <property type="nucleotide sequence ID" value="NZ_JOEF01000006.1"/>
</dbReference>